<dbReference type="InterPro" id="IPR011006">
    <property type="entry name" value="CheY-like_superfamily"/>
</dbReference>
<feature type="modified residue" description="4-aspartylphosphate" evidence="3">
    <location>
        <position position="56"/>
    </location>
</feature>
<dbReference type="Proteomes" id="UP001500582">
    <property type="component" value="Unassembled WGS sequence"/>
</dbReference>
<comment type="caution">
    <text evidence="5">The sequence shown here is derived from an EMBL/GenBank/DDBJ whole genome shotgun (WGS) entry which is preliminary data.</text>
</comment>
<evidence type="ECO:0000256" key="2">
    <source>
        <dbReference type="ARBA" id="ARBA00023012"/>
    </source>
</evidence>
<dbReference type="RefSeq" id="WP_345212243.1">
    <property type="nucleotide sequence ID" value="NZ_BAABFT010000009.1"/>
</dbReference>
<evidence type="ECO:0000256" key="3">
    <source>
        <dbReference type="PROSITE-ProRule" id="PRU00169"/>
    </source>
</evidence>
<dbReference type="PANTHER" id="PTHR44591">
    <property type="entry name" value="STRESS RESPONSE REGULATOR PROTEIN 1"/>
    <property type="match status" value="1"/>
</dbReference>
<dbReference type="SMART" id="SM00448">
    <property type="entry name" value="REC"/>
    <property type="match status" value="1"/>
</dbReference>
<dbReference type="InterPro" id="IPR001789">
    <property type="entry name" value="Sig_transdc_resp-reg_receiver"/>
</dbReference>
<evidence type="ECO:0000313" key="6">
    <source>
        <dbReference type="Proteomes" id="UP001500582"/>
    </source>
</evidence>
<dbReference type="PANTHER" id="PTHR44591:SF14">
    <property type="entry name" value="PROTEIN PILG"/>
    <property type="match status" value="1"/>
</dbReference>
<gene>
    <name evidence="5" type="ORF">GCM10023149_33070</name>
</gene>
<dbReference type="PROSITE" id="PS50110">
    <property type="entry name" value="RESPONSE_REGULATORY"/>
    <property type="match status" value="1"/>
</dbReference>
<keyword evidence="2" id="KW-0902">Two-component regulatory system</keyword>
<sequence length="124" mass="13891">MNVKVKKILIFDDDEDIVSICTYILEEDGWEVLAYEDCNHLTERITSFAPNVILMDNWIPEEGGVTATRKIKANSSLAHIPVIYFSANSDIEMLAADAGADLILSKPFDLDQLRHITTQAIEAH</sequence>
<proteinExistence type="predicted"/>
<evidence type="ECO:0000259" key="4">
    <source>
        <dbReference type="PROSITE" id="PS50110"/>
    </source>
</evidence>
<dbReference type="Gene3D" id="3.40.50.2300">
    <property type="match status" value="1"/>
</dbReference>
<evidence type="ECO:0000313" key="5">
    <source>
        <dbReference type="EMBL" id="GAA4328846.1"/>
    </source>
</evidence>
<accession>A0ABP8GR93</accession>
<dbReference type="SUPFAM" id="SSF52172">
    <property type="entry name" value="CheY-like"/>
    <property type="match status" value="1"/>
</dbReference>
<keyword evidence="6" id="KW-1185">Reference proteome</keyword>
<dbReference type="EMBL" id="BAABFT010000009">
    <property type="protein sequence ID" value="GAA4328846.1"/>
    <property type="molecule type" value="Genomic_DNA"/>
</dbReference>
<keyword evidence="1 3" id="KW-0597">Phosphoprotein</keyword>
<protein>
    <recommendedName>
        <fullName evidence="4">Response regulatory domain-containing protein</fullName>
    </recommendedName>
</protein>
<dbReference type="InterPro" id="IPR050595">
    <property type="entry name" value="Bact_response_regulator"/>
</dbReference>
<organism evidence="5 6">
    <name type="scientific">Mucilaginibacter gynuensis</name>
    <dbReference type="NCBI Taxonomy" id="1302236"/>
    <lineage>
        <taxon>Bacteria</taxon>
        <taxon>Pseudomonadati</taxon>
        <taxon>Bacteroidota</taxon>
        <taxon>Sphingobacteriia</taxon>
        <taxon>Sphingobacteriales</taxon>
        <taxon>Sphingobacteriaceae</taxon>
        <taxon>Mucilaginibacter</taxon>
    </lineage>
</organism>
<dbReference type="Pfam" id="PF00072">
    <property type="entry name" value="Response_reg"/>
    <property type="match status" value="1"/>
</dbReference>
<reference evidence="6" key="1">
    <citation type="journal article" date="2019" name="Int. J. Syst. Evol. Microbiol.">
        <title>The Global Catalogue of Microorganisms (GCM) 10K type strain sequencing project: providing services to taxonomists for standard genome sequencing and annotation.</title>
        <authorList>
            <consortium name="The Broad Institute Genomics Platform"/>
            <consortium name="The Broad Institute Genome Sequencing Center for Infectious Disease"/>
            <person name="Wu L."/>
            <person name="Ma J."/>
        </authorList>
    </citation>
    <scope>NUCLEOTIDE SEQUENCE [LARGE SCALE GENOMIC DNA]</scope>
    <source>
        <strain evidence="6">JCM 17705</strain>
    </source>
</reference>
<feature type="domain" description="Response regulatory" evidence="4">
    <location>
        <begin position="7"/>
        <end position="121"/>
    </location>
</feature>
<evidence type="ECO:0000256" key="1">
    <source>
        <dbReference type="ARBA" id="ARBA00022553"/>
    </source>
</evidence>
<name>A0ABP8GR93_9SPHI</name>